<evidence type="ECO:0000256" key="1">
    <source>
        <dbReference type="SAM" id="SignalP"/>
    </source>
</evidence>
<dbReference type="CDD" id="cd14847">
    <property type="entry name" value="DD-carboxypeptidase_like"/>
    <property type="match status" value="1"/>
</dbReference>
<dbReference type="RefSeq" id="WP_128756545.1">
    <property type="nucleotide sequence ID" value="NZ_QOVM01000001.1"/>
</dbReference>
<keyword evidence="1" id="KW-0732">Signal</keyword>
<feature type="chain" id="PRO_5020504713" evidence="1">
    <location>
        <begin position="27"/>
        <end position="243"/>
    </location>
</feature>
<keyword evidence="4" id="KW-1185">Reference proteome</keyword>
<keyword evidence="3" id="KW-0378">Hydrolase</keyword>
<dbReference type="Gene3D" id="3.30.1380.10">
    <property type="match status" value="1"/>
</dbReference>
<feature type="signal peptide" evidence="1">
    <location>
        <begin position="1"/>
        <end position="26"/>
    </location>
</feature>
<protein>
    <submittedName>
        <fullName evidence="3">D-alanyl-D-alanine carboxypeptidase-like protein</fullName>
    </submittedName>
</protein>
<evidence type="ECO:0000313" key="4">
    <source>
        <dbReference type="Proteomes" id="UP000289238"/>
    </source>
</evidence>
<sequence>MKRRHFIQNTALGITALSLFPNTLSAAINLPESELLGQGNPKLIEKNGYRLRPEASEAFEKLSAAAKKDGLRIEVVSSYRNYAHQNRIWERKFKNYTSSGLSKIAAIEKIIEYSTIPGTSRHHWATDLDIIQGGTGITTNVLDPKKFHGNGPFCELKAWLDKYAESFGFIEVYTNDYGRKGFNYEPWHFSYAPLSKGYLNEFKKLDITHILQQKKLLGSEAFTSEFITAYRNENILDINPKLL</sequence>
<dbReference type="Proteomes" id="UP000289238">
    <property type="component" value="Unassembled WGS sequence"/>
</dbReference>
<dbReference type="EMBL" id="QOVM01000001">
    <property type="protein sequence ID" value="RXG24830.1"/>
    <property type="molecule type" value="Genomic_DNA"/>
</dbReference>
<evidence type="ECO:0000313" key="3">
    <source>
        <dbReference type="EMBL" id="RXG24830.1"/>
    </source>
</evidence>
<comment type="caution">
    <text evidence="3">The sequence shown here is derived from an EMBL/GenBank/DDBJ whole genome shotgun (WGS) entry which is preliminary data.</text>
</comment>
<organism evidence="3 4">
    <name type="scientific">Leeuwenhoekiella aequorea</name>
    <dbReference type="NCBI Taxonomy" id="283736"/>
    <lineage>
        <taxon>Bacteria</taxon>
        <taxon>Pseudomonadati</taxon>
        <taxon>Bacteroidota</taxon>
        <taxon>Flavobacteriia</taxon>
        <taxon>Flavobacteriales</taxon>
        <taxon>Flavobacteriaceae</taxon>
        <taxon>Leeuwenhoekiella</taxon>
    </lineage>
</organism>
<feature type="domain" description="D-alanyl-D-alanine carboxypeptidase-like core" evidence="2">
    <location>
        <begin position="50"/>
        <end position="193"/>
    </location>
</feature>
<reference evidence="3 4" key="1">
    <citation type="submission" date="2018-07" db="EMBL/GenBank/DDBJ databases">
        <title>Leeuwenhoekiella genomics.</title>
        <authorList>
            <person name="Tahon G."/>
            <person name="Willems A."/>
        </authorList>
    </citation>
    <scope>NUCLEOTIDE SEQUENCE [LARGE SCALE GENOMIC DNA]</scope>
    <source>
        <strain evidence="3 4">LMG 22550</strain>
    </source>
</reference>
<dbReference type="InterPro" id="IPR009045">
    <property type="entry name" value="Zn_M74/Hedgehog-like"/>
</dbReference>
<dbReference type="PANTHER" id="PTHR34385:SF1">
    <property type="entry name" value="PEPTIDOGLYCAN L-ALANYL-D-GLUTAMATE ENDOPEPTIDASE CWLK"/>
    <property type="match status" value="1"/>
</dbReference>
<evidence type="ECO:0000259" key="2">
    <source>
        <dbReference type="Pfam" id="PF02557"/>
    </source>
</evidence>
<dbReference type="Pfam" id="PF02557">
    <property type="entry name" value="VanY"/>
    <property type="match status" value="1"/>
</dbReference>
<dbReference type="OrthoDB" id="9792074at2"/>
<dbReference type="SUPFAM" id="SSF55166">
    <property type="entry name" value="Hedgehog/DD-peptidase"/>
    <property type="match status" value="1"/>
</dbReference>
<name>A0A4Q0PD89_9FLAO</name>
<keyword evidence="3" id="KW-0121">Carboxypeptidase</keyword>
<dbReference type="GO" id="GO:0006508">
    <property type="term" value="P:proteolysis"/>
    <property type="evidence" value="ECO:0007669"/>
    <property type="project" value="InterPro"/>
</dbReference>
<proteinExistence type="predicted"/>
<dbReference type="InterPro" id="IPR003709">
    <property type="entry name" value="VanY-like_core_dom"/>
</dbReference>
<dbReference type="PANTHER" id="PTHR34385">
    <property type="entry name" value="D-ALANYL-D-ALANINE CARBOXYPEPTIDASE"/>
    <property type="match status" value="1"/>
</dbReference>
<accession>A0A4Q0PD89</accession>
<dbReference type="GO" id="GO:0004180">
    <property type="term" value="F:carboxypeptidase activity"/>
    <property type="evidence" value="ECO:0007669"/>
    <property type="project" value="UniProtKB-KW"/>
</dbReference>
<gene>
    <name evidence="3" type="ORF">DSM00_626</name>
</gene>
<keyword evidence="3" id="KW-0645">Protease</keyword>
<dbReference type="AlphaFoldDB" id="A0A4Q0PD89"/>
<dbReference type="InterPro" id="IPR052179">
    <property type="entry name" value="DD-CPase-like"/>
</dbReference>